<feature type="domain" description="Peptidase M48" evidence="7">
    <location>
        <begin position="67"/>
        <end position="252"/>
    </location>
</feature>
<reference evidence="9" key="1">
    <citation type="journal article" date="2019" name="Int. J. Syst. Evol. Microbiol.">
        <title>The Global Catalogue of Microorganisms (GCM) 10K type strain sequencing project: providing services to taxonomists for standard genome sequencing and annotation.</title>
        <authorList>
            <consortium name="The Broad Institute Genomics Platform"/>
            <consortium name="The Broad Institute Genome Sequencing Center for Infectious Disease"/>
            <person name="Wu L."/>
            <person name="Ma J."/>
        </authorList>
    </citation>
    <scope>NUCLEOTIDE SEQUENCE [LARGE SCALE GENOMIC DNA]</scope>
    <source>
        <strain evidence="9">JCM 17927</strain>
    </source>
</reference>
<dbReference type="Pfam" id="PF01435">
    <property type="entry name" value="Peptidase_M48"/>
    <property type="match status" value="1"/>
</dbReference>
<dbReference type="Proteomes" id="UP001501175">
    <property type="component" value="Unassembled WGS sequence"/>
</dbReference>
<evidence type="ECO:0000256" key="2">
    <source>
        <dbReference type="ARBA" id="ARBA00022723"/>
    </source>
</evidence>
<gene>
    <name evidence="8" type="ORF">GCM10023189_24840</name>
</gene>
<evidence type="ECO:0000313" key="9">
    <source>
        <dbReference type="Proteomes" id="UP001501175"/>
    </source>
</evidence>
<comment type="caution">
    <text evidence="8">The sequence shown here is derived from an EMBL/GenBank/DDBJ whole genome shotgun (WGS) entry which is preliminary data.</text>
</comment>
<dbReference type="RefSeq" id="WP_345243916.1">
    <property type="nucleotide sequence ID" value="NZ_BAABHD010000027.1"/>
</dbReference>
<accession>A0ABP8MU01</accession>
<dbReference type="InterPro" id="IPR051156">
    <property type="entry name" value="Mito/Outer_Membr_Metalloprot"/>
</dbReference>
<keyword evidence="9" id="KW-1185">Reference proteome</keyword>
<evidence type="ECO:0000256" key="6">
    <source>
        <dbReference type="RuleBase" id="RU003983"/>
    </source>
</evidence>
<evidence type="ECO:0000313" key="8">
    <source>
        <dbReference type="EMBL" id="GAA4456106.1"/>
    </source>
</evidence>
<sequence>MRFIARLLFGIIAAIVALFTYFTSTQENPITGEKQHVRMTPEQEIALGIQSAPQVAKQFGGLHPASQVQQQVKAVGQKLVRQSSVRDSPYQFDFHVLADPRTVNAFAIPGGQIFITAAMLSRMKTEDQLAGVLAHEITHVVGRHSAEQMAKQQLTQGLAGAAAVALSNPDAPGASAAIARYAANLVTLKFGRDDEIESDQLGVKWMIEAGYNPEAMVEVMEILKAAGGSRQPTEFASTHPNPDNRIQRIREAIGTYRGQAPAGSSR</sequence>
<keyword evidence="5 6" id="KW-0482">Metalloprotease</keyword>
<evidence type="ECO:0000256" key="1">
    <source>
        <dbReference type="ARBA" id="ARBA00022670"/>
    </source>
</evidence>
<proteinExistence type="inferred from homology"/>
<keyword evidence="1 6" id="KW-0645">Protease</keyword>
<dbReference type="PANTHER" id="PTHR22726">
    <property type="entry name" value="METALLOENDOPEPTIDASE OMA1"/>
    <property type="match status" value="1"/>
</dbReference>
<dbReference type="InterPro" id="IPR001915">
    <property type="entry name" value="Peptidase_M48"/>
</dbReference>
<keyword evidence="4 6" id="KW-0862">Zinc</keyword>
<evidence type="ECO:0000259" key="7">
    <source>
        <dbReference type="Pfam" id="PF01435"/>
    </source>
</evidence>
<name>A0ABP8MU01_9BACT</name>
<dbReference type="PANTHER" id="PTHR22726:SF1">
    <property type="entry name" value="METALLOENDOPEPTIDASE OMA1, MITOCHONDRIAL"/>
    <property type="match status" value="1"/>
</dbReference>
<comment type="cofactor">
    <cofactor evidence="6">
        <name>Zn(2+)</name>
        <dbReference type="ChEBI" id="CHEBI:29105"/>
    </cofactor>
    <text evidence="6">Binds 1 zinc ion per subunit.</text>
</comment>
<evidence type="ECO:0000256" key="3">
    <source>
        <dbReference type="ARBA" id="ARBA00022801"/>
    </source>
</evidence>
<keyword evidence="3 6" id="KW-0378">Hydrolase</keyword>
<evidence type="ECO:0000256" key="5">
    <source>
        <dbReference type="ARBA" id="ARBA00023049"/>
    </source>
</evidence>
<evidence type="ECO:0000256" key="4">
    <source>
        <dbReference type="ARBA" id="ARBA00022833"/>
    </source>
</evidence>
<keyword evidence="2" id="KW-0479">Metal-binding</keyword>
<protein>
    <submittedName>
        <fullName evidence="8">M48 family metallopeptidase</fullName>
    </submittedName>
</protein>
<dbReference type="EMBL" id="BAABHD010000027">
    <property type="protein sequence ID" value="GAA4456106.1"/>
    <property type="molecule type" value="Genomic_DNA"/>
</dbReference>
<dbReference type="Gene3D" id="3.30.2010.10">
    <property type="entry name" value="Metalloproteases ('zincins'), catalytic domain"/>
    <property type="match status" value="1"/>
</dbReference>
<comment type="similarity">
    <text evidence="6">Belongs to the peptidase M48 family.</text>
</comment>
<organism evidence="8 9">
    <name type="scientific">Nibrella saemangeumensis</name>
    <dbReference type="NCBI Taxonomy" id="1084526"/>
    <lineage>
        <taxon>Bacteria</taxon>
        <taxon>Pseudomonadati</taxon>
        <taxon>Bacteroidota</taxon>
        <taxon>Cytophagia</taxon>
        <taxon>Cytophagales</taxon>
        <taxon>Spirosomataceae</taxon>
        <taxon>Nibrella</taxon>
    </lineage>
</organism>